<dbReference type="Proteomes" id="UP001409585">
    <property type="component" value="Unassembled WGS sequence"/>
</dbReference>
<accession>A0AAV3U8X5</accession>
<keyword evidence="2" id="KW-1185">Reference proteome</keyword>
<protein>
    <submittedName>
        <fullName evidence="1">Uncharacterized protein</fullName>
    </submittedName>
</protein>
<evidence type="ECO:0000313" key="2">
    <source>
        <dbReference type="Proteomes" id="UP001409585"/>
    </source>
</evidence>
<organism evidence="1 2">
    <name type="scientific">Halioxenophilus aromaticivorans</name>
    <dbReference type="NCBI Taxonomy" id="1306992"/>
    <lineage>
        <taxon>Bacteria</taxon>
        <taxon>Pseudomonadati</taxon>
        <taxon>Pseudomonadota</taxon>
        <taxon>Gammaproteobacteria</taxon>
        <taxon>Alteromonadales</taxon>
        <taxon>Alteromonadaceae</taxon>
        <taxon>Halioxenophilus</taxon>
    </lineage>
</organism>
<reference evidence="2" key="1">
    <citation type="journal article" date="2019" name="Int. J. Syst. Evol. Microbiol.">
        <title>The Global Catalogue of Microorganisms (GCM) 10K type strain sequencing project: providing services to taxonomists for standard genome sequencing and annotation.</title>
        <authorList>
            <consortium name="The Broad Institute Genomics Platform"/>
            <consortium name="The Broad Institute Genome Sequencing Center for Infectious Disease"/>
            <person name="Wu L."/>
            <person name="Ma J."/>
        </authorList>
    </citation>
    <scope>NUCLEOTIDE SEQUENCE [LARGE SCALE GENOMIC DNA]</scope>
    <source>
        <strain evidence="2">JCM 19134</strain>
    </source>
</reference>
<dbReference type="AlphaFoldDB" id="A0AAV3U8X5"/>
<proteinExistence type="predicted"/>
<dbReference type="RefSeq" id="WP_345427407.1">
    <property type="nucleotide sequence ID" value="NZ_AP031496.1"/>
</dbReference>
<evidence type="ECO:0000313" key="1">
    <source>
        <dbReference type="EMBL" id="GAA4958536.1"/>
    </source>
</evidence>
<gene>
    <name evidence="1" type="ORF">GCM10025791_44130</name>
</gene>
<name>A0AAV3U8X5_9ALTE</name>
<sequence length="101" mass="10844">MDSAEKLAAAFAAAESTGLAFLSPIGPLVLAAAWEEIAQDSRKFARVFDVEHALVIRECVHLASDLNLITLTYKNERSSRVGYELNDKGLGIFNAGPLAPV</sequence>
<comment type="caution">
    <text evidence="1">The sequence shown here is derived from an EMBL/GenBank/DDBJ whole genome shotgun (WGS) entry which is preliminary data.</text>
</comment>
<dbReference type="EMBL" id="BAABLX010000076">
    <property type="protein sequence ID" value="GAA4958536.1"/>
    <property type="molecule type" value="Genomic_DNA"/>
</dbReference>